<dbReference type="Proteomes" id="UP001059971">
    <property type="component" value="Plasmid pBAR3"/>
</dbReference>
<dbReference type="EMBL" id="AP018821">
    <property type="protein sequence ID" value="BBF72684.1"/>
    <property type="molecule type" value="Genomic_DNA"/>
</dbReference>
<evidence type="ECO:0000313" key="1">
    <source>
        <dbReference type="EMBL" id="BBF72684.1"/>
    </source>
</evidence>
<gene>
    <name evidence="1" type="ORF">SBA_pBAR3_2510</name>
</gene>
<geneLocation type="plasmid" evidence="1 2">
    <name>pBAR3</name>
</geneLocation>
<name>A0ABN5WK75_9SPHN</name>
<keyword evidence="2" id="KW-1185">Reference proteome</keyword>
<proteinExistence type="predicted"/>
<accession>A0ABN5WK75</accession>
<protein>
    <submittedName>
        <fullName evidence="1">Uncharacterized protein</fullName>
    </submittedName>
</protein>
<organism evidence="1 2">
    <name type="scientific">Sphingomonas bisphenolicum</name>
    <dbReference type="NCBI Taxonomy" id="296544"/>
    <lineage>
        <taxon>Bacteria</taxon>
        <taxon>Pseudomonadati</taxon>
        <taxon>Pseudomonadota</taxon>
        <taxon>Alphaproteobacteria</taxon>
        <taxon>Sphingomonadales</taxon>
        <taxon>Sphingomonadaceae</taxon>
        <taxon>Sphingomonas</taxon>
    </lineage>
</organism>
<evidence type="ECO:0000313" key="2">
    <source>
        <dbReference type="Proteomes" id="UP001059971"/>
    </source>
</evidence>
<sequence>MRVNTDKSMKLARYVKAKYGTWQAMRRAARLENGIFIIDRGAAGGEEAKAPHPAKSI</sequence>
<reference evidence="1" key="1">
    <citation type="submission" date="2018-07" db="EMBL/GenBank/DDBJ databases">
        <title>Complete genome sequence of Sphingomonas bisphenolicum strain AO1, a bisphenol A degradative bacterium isolated from Japanese farm field.</title>
        <authorList>
            <person name="Murakami M."/>
            <person name="Koh M."/>
            <person name="Koba S."/>
            <person name="Matsumura Y."/>
        </authorList>
    </citation>
    <scope>NUCLEOTIDE SEQUENCE</scope>
    <source>
        <strain evidence="1">AO1</strain>
        <plasmid evidence="1">pBAR3</plasmid>
    </source>
</reference>
<keyword evidence="1" id="KW-0614">Plasmid</keyword>
<dbReference type="RefSeq" id="WP_179443507.1">
    <property type="nucleotide sequence ID" value="NZ_AP018821.1"/>
</dbReference>